<keyword evidence="3" id="KW-1185">Reference proteome</keyword>
<keyword evidence="1" id="KW-0472">Membrane</keyword>
<feature type="transmembrane region" description="Helical" evidence="1">
    <location>
        <begin position="27"/>
        <end position="47"/>
    </location>
</feature>
<dbReference type="EMBL" id="JAJEQF010000039">
    <property type="protein sequence ID" value="MCC2168565.1"/>
    <property type="molecule type" value="Genomic_DNA"/>
</dbReference>
<feature type="transmembrane region" description="Helical" evidence="1">
    <location>
        <begin position="59"/>
        <end position="77"/>
    </location>
</feature>
<gene>
    <name evidence="2" type="ORF">LKD45_12840</name>
</gene>
<feature type="transmembrane region" description="Helical" evidence="1">
    <location>
        <begin position="83"/>
        <end position="106"/>
    </location>
</feature>
<sequence>MSAFGNPWGDIDKTKEGAPYVVSDDGWGWLGLAILALVPVVFMGFALQGMANFISSHPIWIIVGYILLTLGIDAISYKRKTGLWNVLGMVATSISFLPILLTEMLVEIPSIVRAGDSVGGMIELLIEWIFITLMVVGIAVFVHAVNMLTISPVRHLIMGLVYCVVTGLILAKQLNVERIIELKTVYGIIS</sequence>
<keyword evidence="1" id="KW-0812">Transmembrane</keyword>
<protein>
    <submittedName>
        <fullName evidence="2">Uncharacterized protein</fullName>
    </submittedName>
</protein>
<evidence type="ECO:0000313" key="3">
    <source>
        <dbReference type="Proteomes" id="UP001199355"/>
    </source>
</evidence>
<feature type="transmembrane region" description="Helical" evidence="1">
    <location>
        <begin position="153"/>
        <end position="171"/>
    </location>
</feature>
<name>A0AAE3AXB9_9FIRM</name>
<keyword evidence="1" id="KW-1133">Transmembrane helix</keyword>
<accession>A0AAE3AXB9</accession>
<dbReference type="RefSeq" id="WP_308728770.1">
    <property type="nucleotide sequence ID" value="NZ_JAJEQF010000039.1"/>
</dbReference>
<reference evidence="2 3" key="1">
    <citation type="submission" date="2021-10" db="EMBL/GenBank/DDBJ databases">
        <title>Anaerobic single-cell dispensing facilitates the cultivation of human gut bacteria.</title>
        <authorList>
            <person name="Afrizal A."/>
        </authorList>
    </citation>
    <scope>NUCLEOTIDE SEQUENCE [LARGE SCALE GENOMIC DNA]</scope>
    <source>
        <strain evidence="2 3">CLA-AA-H244</strain>
    </source>
</reference>
<dbReference type="Proteomes" id="UP001199355">
    <property type="component" value="Unassembled WGS sequence"/>
</dbReference>
<dbReference type="AlphaFoldDB" id="A0AAE3AXB9"/>
<comment type="caution">
    <text evidence="2">The sequence shown here is derived from an EMBL/GenBank/DDBJ whole genome shotgun (WGS) entry which is preliminary data.</text>
</comment>
<organism evidence="2 3">
    <name type="scientific">Gallintestinimicrobium propionicum</name>
    <dbReference type="NCBI Taxonomy" id="2981770"/>
    <lineage>
        <taxon>Bacteria</taxon>
        <taxon>Bacillati</taxon>
        <taxon>Bacillota</taxon>
        <taxon>Clostridia</taxon>
        <taxon>Lachnospirales</taxon>
        <taxon>Lachnospiraceae</taxon>
        <taxon>Gallintestinimicrobium</taxon>
    </lineage>
</organism>
<feature type="transmembrane region" description="Helical" evidence="1">
    <location>
        <begin position="118"/>
        <end position="141"/>
    </location>
</feature>
<evidence type="ECO:0000313" key="2">
    <source>
        <dbReference type="EMBL" id="MCC2168565.1"/>
    </source>
</evidence>
<proteinExistence type="predicted"/>
<evidence type="ECO:0000256" key="1">
    <source>
        <dbReference type="SAM" id="Phobius"/>
    </source>
</evidence>